<name>A0A835BBP9_9POAL</name>
<evidence type="ECO:0000313" key="2">
    <source>
        <dbReference type="EMBL" id="KAF8693596.1"/>
    </source>
</evidence>
<dbReference type="EMBL" id="JACEFO010001924">
    <property type="protein sequence ID" value="KAF8693596.1"/>
    <property type="molecule type" value="Genomic_DNA"/>
</dbReference>
<sequence length="229" mass="24499">MIYELVINCSRRIILSEGDHNPAACEIRQVPGQGHESVSRGQGLTNCSTIQAGVESVTLAGGDKSLLLVIGTAVDSNKLIKKLKKKAGEAEIVELRTHDTFEAAALPLPGTKQEMAALARSSPYNGHHQWQQHNNSYYAVAPTSPYAHHYYPSPVGGYGYGYGGYGGARVSSYSLAAAHSHPGNYSPLVERHDYQPMDKSKNSSASSKQRQSSSSVPRRGGGGDSCVIL</sequence>
<keyword evidence="3" id="KW-1185">Reference proteome</keyword>
<reference evidence="2" key="1">
    <citation type="submission" date="2020-07" db="EMBL/GenBank/DDBJ databases">
        <title>Genome sequence and genetic diversity analysis of an under-domesticated orphan crop, white fonio (Digitaria exilis).</title>
        <authorList>
            <person name="Bennetzen J.L."/>
            <person name="Chen S."/>
            <person name="Ma X."/>
            <person name="Wang X."/>
            <person name="Yssel A.E.J."/>
            <person name="Chaluvadi S.R."/>
            <person name="Johnson M."/>
            <person name="Gangashetty P."/>
            <person name="Hamidou F."/>
            <person name="Sanogo M.D."/>
            <person name="Zwaenepoel A."/>
            <person name="Wallace J."/>
            <person name="Van De Peer Y."/>
            <person name="Van Deynze A."/>
        </authorList>
    </citation>
    <scope>NUCLEOTIDE SEQUENCE</scope>
    <source>
        <tissue evidence="2">Leaves</tissue>
    </source>
</reference>
<gene>
    <name evidence="2" type="ORF">HU200_039001</name>
</gene>
<protein>
    <submittedName>
        <fullName evidence="2">Uncharacterized protein</fullName>
    </submittedName>
</protein>
<feature type="compositionally biased region" description="Gly residues" evidence="1">
    <location>
        <begin position="219"/>
        <end position="229"/>
    </location>
</feature>
<evidence type="ECO:0000313" key="3">
    <source>
        <dbReference type="Proteomes" id="UP000636709"/>
    </source>
</evidence>
<comment type="caution">
    <text evidence="2">The sequence shown here is derived from an EMBL/GenBank/DDBJ whole genome shotgun (WGS) entry which is preliminary data.</text>
</comment>
<accession>A0A835BBP9</accession>
<feature type="compositionally biased region" description="Low complexity" evidence="1">
    <location>
        <begin position="202"/>
        <end position="215"/>
    </location>
</feature>
<dbReference type="Proteomes" id="UP000636709">
    <property type="component" value="Unassembled WGS sequence"/>
</dbReference>
<dbReference type="AlphaFoldDB" id="A0A835BBP9"/>
<proteinExistence type="predicted"/>
<dbReference type="Gene3D" id="3.30.70.100">
    <property type="match status" value="1"/>
</dbReference>
<feature type="region of interest" description="Disordered" evidence="1">
    <location>
        <begin position="184"/>
        <end position="229"/>
    </location>
</feature>
<dbReference type="InterPro" id="IPR042885">
    <property type="entry name" value="HIPP47/16"/>
</dbReference>
<feature type="compositionally biased region" description="Basic and acidic residues" evidence="1">
    <location>
        <begin position="189"/>
        <end position="201"/>
    </location>
</feature>
<organism evidence="2 3">
    <name type="scientific">Digitaria exilis</name>
    <dbReference type="NCBI Taxonomy" id="1010633"/>
    <lineage>
        <taxon>Eukaryota</taxon>
        <taxon>Viridiplantae</taxon>
        <taxon>Streptophyta</taxon>
        <taxon>Embryophyta</taxon>
        <taxon>Tracheophyta</taxon>
        <taxon>Spermatophyta</taxon>
        <taxon>Magnoliopsida</taxon>
        <taxon>Liliopsida</taxon>
        <taxon>Poales</taxon>
        <taxon>Poaceae</taxon>
        <taxon>PACMAD clade</taxon>
        <taxon>Panicoideae</taxon>
        <taxon>Panicodae</taxon>
        <taxon>Paniceae</taxon>
        <taxon>Anthephorinae</taxon>
        <taxon>Digitaria</taxon>
    </lineage>
</organism>
<evidence type="ECO:0000256" key="1">
    <source>
        <dbReference type="SAM" id="MobiDB-lite"/>
    </source>
</evidence>
<dbReference type="OrthoDB" id="692882at2759"/>
<dbReference type="PANTHER" id="PTHR46932:SF11">
    <property type="entry name" value="OS02G0582800 PROTEIN"/>
    <property type="match status" value="1"/>
</dbReference>
<dbReference type="PANTHER" id="PTHR46932">
    <property type="entry name" value="HEAVY METAL-ASSOCIATED ISOPRENYLATED PLANT PROTEIN 47"/>
    <property type="match status" value="1"/>
</dbReference>